<dbReference type="HOGENOM" id="CLU_760435_0_0_3"/>
<dbReference type="eggNOG" id="COG2755">
    <property type="taxonomic scope" value="Bacteria"/>
</dbReference>
<dbReference type="Proteomes" id="UP000027395">
    <property type="component" value="Chromosome"/>
</dbReference>
<sequence>MKIFISGGSNSILKNGYTHFLKRHLGQSGLLPNVEIRNISVGANCSLMSLMRLFQIEKEMNSGDCIIWEYALNDLMHIHKKYTTQYFSKILSQIIIFCANKNLNFIPLILYLQNQYKNNPPLFIEYHSVLNNHAISIIDIKEKIRKEFFVDFLPELDWEIAFHIRTNHISTSLVSKFVADEIVKIYNHGKCKIIPPFIEEEKINDIKNLKFIDAEQLDNLSSGDKKVENFSNSLLGNITYLRINQISFLLEGELIGIQFLSKIQSSLFQIDFLNETYILPSKHINVNKARPNILSALSLEIACGKALIFNNKTNISFSNVGNLDQDKKDKAIKIHPFNSISGGNELLITGLLIQGDIYPLSNIS</sequence>
<dbReference type="AlphaFoldDB" id="A0A073CKC4"/>
<dbReference type="SUPFAM" id="SSF52266">
    <property type="entry name" value="SGNH hydrolase"/>
    <property type="match status" value="1"/>
</dbReference>
<reference evidence="1 2" key="1">
    <citation type="journal article" date="2014" name="Appl. Environ. Microbiol.">
        <title>Elucidation of insertion elements encoded on plasmids and in vitro construction of shuttle vectors from the toxic cyanobacterium Planktothrix.</title>
        <authorList>
            <person name="Christiansen G."/>
            <person name="Goesmann A."/>
            <person name="Kurmayer R."/>
        </authorList>
    </citation>
    <scope>NUCLEOTIDE SEQUENCE [LARGE SCALE GENOMIC DNA]</scope>
    <source>
        <strain evidence="1 2">NIVA-CYA 126/8</strain>
    </source>
</reference>
<keyword evidence="2" id="KW-1185">Reference proteome</keyword>
<evidence type="ECO:0000313" key="2">
    <source>
        <dbReference type="Proteomes" id="UP000027395"/>
    </source>
</evidence>
<proteinExistence type="predicted"/>
<dbReference type="PATRIC" id="fig|388467.6.peg.3526"/>
<evidence type="ECO:0008006" key="3">
    <source>
        <dbReference type="Google" id="ProtNLM"/>
    </source>
</evidence>
<gene>
    <name evidence="1" type="ORF">A19Y_3582</name>
</gene>
<evidence type="ECO:0000313" key="1">
    <source>
        <dbReference type="EMBL" id="KEI68337.1"/>
    </source>
</evidence>
<protein>
    <recommendedName>
        <fullName evidence="3">SGNH/GDSL hydrolase family protein</fullName>
    </recommendedName>
</protein>
<dbReference type="RefSeq" id="WP_144390483.1">
    <property type="nucleotide sequence ID" value="NZ_CM002803.1"/>
</dbReference>
<dbReference type="EMBL" id="CM002803">
    <property type="protein sequence ID" value="KEI68337.1"/>
    <property type="molecule type" value="Genomic_DNA"/>
</dbReference>
<dbReference type="STRING" id="388467.A19Y_3582"/>
<accession>A0A073CKC4</accession>
<name>A0A073CKC4_PLAA1</name>
<organism evidence="1 2">
    <name type="scientific">Planktothrix agardhii (strain NIVA-CYA 126/8)</name>
    <dbReference type="NCBI Taxonomy" id="388467"/>
    <lineage>
        <taxon>Bacteria</taxon>
        <taxon>Bacillati</taxon>
        <taxon>Cyanobacteriota</taxon>
        <taxon>Cyanophyceae</taxon>
        <taxon>Oscillatoriophycideae</taxon>
        <taxon>Oscillatoriales</taxon>
        <taxon>Microcoleaceae</taxon>
        <taxon>Planktothrix</taxon>
    </lineage>
</organism>